<gene>
    <name evidence="4" type="ORF">PoB_000360100</name>
</gene>
<dbReference type="SUPFAM" id="SSF49265">
    <property type="entry name" value="Fibronectin type III"/>
    <property type="match status" value="1"/>
</dbReference>
<evidence type="ECO:0000313" key="5">
    <source>
        <dbReference type="Proteomes" id="UP000735302"/>
    </source>
</evidence>
<dbReference type="GO" id="GO:0004519">
    <property type="term" value="F:endonuclease activity"/>
    <property type="evidence" value="ECO:0007669"/>
    <property type="project" value="UniProtKB-KW"/>
</dbReference>
<dbReference type="Pfam" id="PF00041">
    <property type="entry name" value="fn3"/>
    <property type="match status" value="1"/>
</dbReference>
<feature type="domain" description="Fibronectin type-III" evidence="3">
    <location>
        <begin position="71"/>
        <end position="175"/>
    </location>
</feature>
<evidence type="ECO:0000256" key="2">
    <source>
        <dbReference type="SAM" id="SignalP"/>
    </source>
</evidence>
<keyword evidence="4" id="KW-0255">Endonuclease</keyword>
<organism evidence="4 5">
    <name type="scientific">Plakobranchus ocellatus</name>
    <dbReference type="NCBI Taxonomy" id="259542"/>
    <lineage>
        <taxon>Eukaryota</taxon>
        <taxon>Metazoa</taxon>
        <taxon>Spiralia</taxon>
        <taxon>Lophotrochozoa</taxon>
        <taxon>Mollusca</taxon>
        <taxon>Gastropoda</taxon>
        <taxon>Heterobranchia</taxon>
        <taxon>Euthyneura</taxon>
        <taxon>Panpulmonata</taxon>
        <taxon>Sacoglossa</taxon>
        <taxon>Placobranchoidea</taxon>
        <taxon>Plakobranchidae</taxon>
        <taxon>Plakobranchus</taxon>
    </lineage>
</organism>
<dbReference type="CDD" id="cd00063">
    <property type="entry name" value="FN3"/>
    <property type="match status" value="1"/>
</dbReference>
<keyword evidence="2" id="KW-0732">Signal</keyword>
<feature type="chain" id="PRO_5043629561" evidence="2">
    <location>
        <begin position="31"/>
        <end position="218"/>
    </location>
</feature>
<dbReference type="InterPro" id="IPR036116">
    <property type="entry name" value="FN3_sf"/>
</dbReference>
<protein>
    <submittedName>
        <fullName evidence="4">Endonuclease-reverse transcriptase</fullName>
    </submittedName>
</protein>
<keyword evidence="4" id="KW-0540">Nuclease</keyword>
<dbReference type="Gene3D" id="2.60.40.10">
    <property type="entry name" value="Immunoglobulins"/>
    <property type="match status" value="1"/>
</dbReference>
<keyword evidence="4" id="KW-0378">Hydrolase</keyword>
<evidence type="ECO:0000259" key="3">
    <source>
        <dbReference type="PROSITE" id="PS50853"/>
    </source>
</evidence>
<feature type="region of interest" description="Disordered" evidence="1">
    <location>
        <begin position="177"/>
        <end position="197"/>
    </location>
</feature>
<comment type="caution">
    <text evidence="4">The sequence shown here is derived from an EMBL/GenBank/DDBJ whole genome shotgun (WGS) entry which is preliminary data.</text>
</comment>
<proteinExistence type="predicted"/>
<feature type="compositionally biased region" description="Low complexity" evidence="1">
    <location>
        <begin position="178"/>
        <end position="197"/>
    </location>
</feature>
<dbReference type="AlphaFoldDB" id="A0AAV3Y3W3"/>
<dbReference type="InterPro" id="IPR003961">
    <property type="entry name" value="FN3_dom"/>
</dbReference>
<evidence type="ECO:0000256" key="1">
    <source>
        <dbReference type="SAM" id="MobiDB-lite"/>
    </source>
</evidence>
<feature type="signal peptide" evidence="2">
    <location>
        <begin position="1"/>
        <end position="30"/>
    </location>
</feature>
<name>A0AAV3Y3W3_9GAST</name>
<dbReference type="InterPro" id="IPR013783">
    <property type="entry name" value="Ig-like_fold"/>
</dbReference>
<accession>A0AAV3Y3W3</accession>
<keyword evidence="5" id="KW-1185">Reference proteome</keyword>
<reference evidence="4 5" key="1">
    <citation type="journal article" date="2021" name="Elife">
        <title>Chloroplast acquisition without the gene transfer in kleptoplastic sea slugs, Plakobranchus ocellatus.</title>
        <authorList>
            <person name="Maeda T."/>
            <person name="Takahashi S."/>
            <person name="Yoshida T."/>
            <person name="Shimamura S."/>
            <person name="Takaki Y."/>
            <person name="Nagai Y."/>
            <person name="Toyoda A."/>
            <person name="Suzuki Y."/>
            <person name="Arimoto A."/>
            <person name="Ishii H."/>
            <person name="Satoh N."/>
            <person name="Nishiyama T."/>
            <person name="Hasebe M."/>
            <person name="Maruyama T."/>
            <person name="Minagawa J."/>
            <person name="Obokata J."/>
            <person name="Shigenobu S."/>
        </authorList>
    </citation>
    <scope>NUCLEOTIDE SEQUENCE [LARGE SCALE GENOMIC DNA]</scope>
</reference>
<dbReference type="Proteomes" id="UP000735302">
    <property type="component" value="Unassembled WGS sequence"/>
</dbReference>
<dbReference type="PROSITE" id="PS50853">
    <property type="entry name" value="FN3"/>
    <property type="match status" value="1"/>
</dbReference>
<dbReference type="EMBL" id="BLXT01000437">
    <property type="protein sequence ID" value="GFN77095.1"/>
    <property type="molecule type" value="Genomic_DNA"/>
</dbReference>
<sequence length="218" mass="24359">MRVKSLPSTRWPGVMLTGFSLELFLPVTSGFTFPTHEAVSGPFFVRGFPSCSSWVYFPNSRSKPFSDKDFEARNFDVLQTDYTKVLATWRLEEAPRPERLSSYNVYYRTRSSTEIGRAKVKTVEFPISEDIYGSTWEVELTDLIPGSRYDFFVVAIFTRGSGRTVGPVTLTLREPVDTGTTISEPTTTPEPTTSPQTTGIIIVTRVVCMVTPVPTTGL</sequence>
<evidence type="ECO:0000313" key="4">
    <source>
        <dbReference type="EMBL" id="GFN77095.1"/>
    </source>
</evidence>